<evidence type="ECO:0000313" key="3">
    <source>
        <dbReference type="Proteomes" id="UP000306584"/>
    </source>
</evidence>
<dbReference type="AlphaFoldDB" id="A0A4S9LN24"/>
<name>A0A4S9LN24_AURPU</name>
<reference evidence="2 3" key="1">
    <citation type="submission" date="2018-10" db="EMBL/GenBank/DDBJ databases">
        <title>Fifty Aureobasidium pullulans genomes reveal a recombining polyextremotolerant generalist.</title>
        <authorList>
            <person name="Gostincar C."/>
            <person name="Turk M."/>
            <person name="Zajc J."/>
            <person name="Gunde-Cimerman N."/>
        </authorList>
    </citation>
    <scope>NUCLEOTIDE SEQUENCE [LARGE SCALE GENOMIC DNA]</scope>
    <source>
        <strain evidence="2 3">EXF-6604</strain>
    </source>
</reference>
<accession>A0A4S9LN24</accession>
<protein>
    <submittedName>
        <fullName evidence="2">Uncharacterized protein</fullName>
    </submittedName>
</protein>
<dbReference type="Proteomes" id="UP000306584">
    <property type="component" value="Unassembled WGS sequence"/>
</dbReference>
<sequence length="129" mass="14175">MHGHRRRPLLGAALVVGASRSAARNEVEKQAAREAEARLAADTRRREEEDRAMRTQRAIDESVARQYAAAGKQPEPPLYYPGPQGVPAAHGLNDVRYCRQCSNLCKLQDRFCSSCGCLQATSGVDPKIL</sequence>
<dbReference type="EMBL" id="QZBD01000084">
    <property type="protein sequence ID" value="THY30584.1"/>
    <property type="molecule type" value="Genomic_DNA"/>
</dbReference>
<proteinExistence type="predicted"/>
<evidence type="ECO:0000256" key="1">
    <source>
        <dbReference type="SAM" id="MobiDB-lite"/>
    </source>
</evidence>
<organism evidence="2 3">
    <name type="scientific">Aureobasidium pullulans</name>
    <name type="common">Black yeast</name>
    <name type="synonym">Pullularia pullulans</name>
    <dbReference type="NCBI Taxonomy" id="5580"/>
    <lineage>
        <taxon>Eukaryota</taxon>
        <taxon>Fungi</taxon>
        <taxon>Dikarya</taxon>
        <taxon>Ascomycota</taxon>
        <taxon>Pezizomycotina</taxon>
        <taxon>Dothideomycetes</taxon>
        <taxon>Dothideomycetidae</taxon>
        <taxon>Dothideales</taxon>
        <taxon>Saccotheciaceae</taxon>
        <taxon>Aureobasidium</taxon>
    </lineage>
</organism>
<feature type="compositionally biased region" description="Basic and acidic residues" evidence="1">
    <location>
        <begin position="26"/>
        <end position="63"/>
    </location>
</feature>
<feature type="region of interest" description="Disordered" evidence="1">
    <location>
        <begin position="26"/>
        <end position="85"/>
    </location>
</feature>
<evidence type="ECO:0000313" key="2">
    <source>
        <dbReference type="EMBL" id="THY30584.1"/>
    </source>
</evidence>
<comment type="caution">
    <text evidence="2">The sequence shown here is derived from an EMBL/GenBank/DDBJ whole genome shotgun (WGS) entry which is preliminary data.</text>
</comment>
<gene>
    <name evidence="2" type="ORF">D6D01_03189</name>
</gene>